<dbReference type="Pfam" id="PF02138">
    <property type="entry name" value="Beach"/>
    <property type="match status" value="1"/>
</dbReference>
<dbReference type="AlphaFoldDB" id="A0A336MY26"/>
<protein>
    <submittedName>
        <fullName evidence="3">CSON009292 protein</fullName>
    </submittedName>
</protein>
<keyword evidence="1" id="KW-0853">WD repeat</keyword>
<dbReference type="InterPro" id="IPR046851">
    <property type="entry name" value="NBCH_WD40"/>
</dbReference>
<dbReference type="EMBL" id="UFQT01003673">
    <property type="protein sequence ID" value="SSX35196.1"/>
    <property type="molecule type" value="Genomic_DNA"/>
</dbReference>
<name>A0A336MY26_CULSO</name>
<evidence type="ECO:0000259" key="2">
    <source>
        <dbReference type="PROSITE" id="PS50197"/>
    </source>
</evidence>
<dbReference type="Pfam" id="PF20426">
    <property type="entry name" value="NBCH_WD40"/>
    <property type="match status" value="1"/>
</dbReference>
<dbReference type="GO" id="GO:0019901">
    <property type="term" value="F:protein kinase binding"/>
    <property type="evidence" value="ECO:0007669"/>
    <property type="project" value="TreeGrafter"/>
</dbReference>
<reference evidence="3" key="1">
    <citation type="submission" date="2018-07" db="EMBL/GenBank/DDBJ databases">
        <authorList>
            <person name="Quirk P.G."/>
            <person name="Krulwich T.A."/>
        </authorList>
    </citation>
    <scope>NUCLEOTIDE SEQUENCE</scope>
</reference>
<evidence type="ECO:0000313" key="3">
    <source>
        <dbReference type="EMBL" id="SSX35196.1"/>
    </source>
</evidence>
<dbReference type="Gene3D" id="1.10.1540.10">
    <property type="entry name" value="BEACH domain"/>
    <property type="match status" value="1"/>
</dbReference>
<dbReference type="InterPro" id="IPR036322">
    <property type="entry name" value="WD40_repeat_dom_sf"/>
</dbReference>
<dbReference type="PROSITE" id="PS50197">
    <property type="entry name" value="BEACH"/>
    <property type="match status" value="1"/>
</dbReference>
<dbReference type="PANTHER" id="PTHR13743">
    <property type="entry name" value="BEIGE/BEACH-RELATED"/>
    <property type="match status" value="1"/>
</dbReference>
<dbReference type="SMART" id="SM01026">
    <property type="entry name" value="Beach"/>
    <property type="match status" value="1"/>
</dbReference>
<dbReference type="SUPFAM" id="SSF50978">
    <property type="entry name" value="WD40 repeat-like"/>
    <property type="match status" value="1"/>
</dbReference>
<feature type="repeat" description="WD" evidence="1">
    <location>
        <begin position="357"/>
        <end position="389"/>
    </location>
</feature>
<proteinExistence type="predicted"/>
<gene>
    <name evidence="3" type="primary">CSON009292</name>
</gene>
<feature type="domain" description="BEACH" evidence="2">
    <location>
        <begin position="1"/>
        <end position="81"/>
    </location>
</feature>
<sequence length="445" mass="49918">MALESEYVSCQLHHWIDLIFGFKQRGPEAVRATNVFYYLTYEGCVDLDSINNAITRTAVESQIKNFGQTPSMLLVEPHPPRSAGILLSPIMYNPISDDICMSLKFQQHSSIIHISANTYPQLTMPMVVTVSANYQFALNKWNCNRSSSPFNEASNIPFSPLTMDSYFVLPINYTILNTRRHLGDNFSQKIKMKANCFITTVDSKFLIACGFWDSSFRVYSTDNSKITQIIFGHFDVVTCLSRSECNITSDCYIASGSADCTVLLWHWNARNQCIVGDGDIPTPRATLTGHNNSIIAVVINGPILVHTTFGDLLRSLDVPDILATPENIALSREGTIIASYKMGHIAAFTINGKLLRHELHDDCINCLLLSRDGEYLVTGGENGIVEIWKTFNLSHLYAFVAASSPVKSLAMSHDQKYVLAGLSNGTIMVYHIDFNRWHHEYRQNF</sequence>
<dbReference type="VEuPathDB" id="VectorBase:CSON009292"/>
<organism evidence="3">
    <name type="scientific">Culicoides sonorensis</name>
    <name type="common">Biting midge</name>
    <dbReference type="NCBI Taxonomy" id="179676"/>
    <lineage>
        <taxon>Eukaryota</taxon>
        <taxon>Metazoa</taxon>
        <taxon>Ecdysozoa</taxon>
        <taxon>Arthropoda</taxon>
        <taxon>Hexapoda</taxon>
        <taxon>Insecta</taxon>
        <taxon>Pterygota</taxon>
        <taxon>Neoptera</taxon>
        <taxon>Endopterygota</taxon>
        <taxon>Diptera</taxon>
        <taxon>Nematocera</taxon>
        <taxon>Chironomoidea</taxon>
        <taxon>Ceratopogonidae</taxon>
        <taxon>Ceratopogoninae</taxon>
        <taxon>Culicoides</taxon>
        <taxon>Monoculicoides</taxon>
    </lineage>
</organism>
<accession>A0A336MY26</accession>
<dbReference type="InterPro" id="IPR050865">
    <property type="entry name" value="BEACH_Domain"/>
</dbReference>
<dbReference type="SUPFAM" id="SSF81837">
    <property type="entry name" value="BEACH domain"/>
    <property type="match status" value="1"/>
</dbReference>
<dbReference type="InterPro" id="IPR036372">
    <property type="entry name" value="BEACH_dom_sf"/>
</dbReference>
<dbReference type="InterPro" id="IPR001680">
    <property type="entry name" value="WD40_rpt"/>
</dbReference>
<dbReference type="GO" id="GO:0005829">
    <property type="term" value="C:cytosol"/>
    <property type="evidence" value="ECO:0007669"/>
    <property type="project" value="TreeGrafter"/>
</dbReference>
<dbReference type="PROSITE" id="PS50082">
    <property type="entry name" value="WD_REPEATS_2"/>
    <property type="match status" value="1"/>
</dbReference>
<dbReference type="InterPro" id="IPR000409">
    <property type="entry name" value="BEACH_dom"/>
</dbReference>
<dbReference type="GO" id="GO:0008104">
    <property type="term" value="P:intracellular protein localization"/>
    <property type="evidence" value="ECO:0007669"/>
    <property type="project" value="TreeGrafter"/>
</dbReference>
<evidence type="ECO:0000256" key="1">
    <source>
        <dbReference type="PROSITE-ProRule" id="PRU00221"/>
    </source>
</evidence>
<dbReference type="SMART" id="SM00320">
    <property type="entry name" value="WD40"/>
    <property type="match status" value="3"/>
</dbReference>
<dbReference type="PANTHER" id="PTHR13743:SF162">
    <property type="entry name" value="NEUROBEACHIN"/>
    <property type="match status" value="1"/>
</dbReference>
<dbReference type="Gene3D" id="2.130.10.10">
    <property type="entry name" value="YVTN repeat-like/Quinoprotein amine dehydrogenase"/>
    <property type="match status" value="2"/>
</dbReference>
<dbReference type="GO" id="GO:0016020">
    <property type="term" value="C:membrane"/>
    <property type="evidence" value="ECO:0007669"/>
    <property type="project" value="TreeGrafter"/>
</dbReference>
<dbReference type="PROSITE" id="PS50294">
    <property type="entry name" value="WD_REPEATS_REGION"/>
    <property type="match status" value="1"/>
</dbReference>
<dbReference type="OMA" id="WEHENIK"/>
<dbReference type="InterPro" id="IPR015943">
    <property type="entry name" value="WD40/YVTN_repeat-like_dom_sf"/>
</dbReference>